<dbReference type="CDD" id="cd04096">
    <property type="entry name" value="eEF2_snRNP_like_C"/>
    <property type="match status" value="1"/>
</dbReference>
<name>K0KXW5_WICCF</name>
<dbReference type="FunFam" id="3.40.50.300:FF:000746">
    <property type="entry name" value="Ribosome assembly protein 1"/>
    <property type="match status" value="1"/>
</dbReference>
<evidence type="ECO:0000256" key="5">
    <source>
        <dbReference type="ARBA" id="ARBA00022801"/>
    </source>
</evidence>
<evidence type="ECO:0000259" key="10">
    <source>
        <dbReference type="PROSITE" id="PS51722"/>
    </source>
</evidence>
<dbReference type="GO" id="GO:0005829">
    <property type="term" value="C:cytosol"/>
    <property type="evidence" value="ECO:0007669"/>
    <property type="project" value="TreeGrafter"/>
</dbReference>
<dbReference type="eggNOG" id="KOG0467">
    <property type="taxonomic scope" value="Eukaryota"/>
</dbReference>
<evidence type="ECO:0000256" key="8">
    <source>
        <dbReference type="ARBA" id="ARBA00068031"/>
    </source>
</evidence>
<dbReference type="CDD" id="cd01885">
    <property type="entry name" value="EF2"/>
    <property type="match status" value="1"/>
</dbReference>
<organism evidence="11 12">
    <name type="scientific">Wickerhamomyces ciferrii (strain ATCC 14091 / BCRC 22168 / CBS 111 / JCM 3599 / NBRC 0793 / NRRL Y-1031 F-60-10)</name>
    <name type="common">Yeast</name>
    <name type="synonym">Pichia ciferrii</name>
    <dbReference type="NCBI Taxonomy" id="1206466"/>
    <lineage>
        <taxon>Eukaryota</taxon>
        <taxon>Fungi</taxon>
        <taxon>Dikarya</taxon>
        <taxon>Ascomycota</taxon>
        <taxon>Saccharomycotina</taxon>
        <taxon>Saccharomycetes</taxon>
        <taxon>Phaffomycetales</taxon>
        <taxon>Wickerhamomycetaceae</taxon>
        <taxon>Wickerhamomyces</taxon>
    </lineage>
</organism>
<keyword evidence="6" id="KW-0342">GTP-binding</keyword>
<dbReference type="Gene3D" id="3.30.70.870">
    <property type="entry name" value="Elongation Factor G (Translational Gtpase), domain 3"/>
    <property type="match status" value="1"/>
</dbReference>
<dbReference type="PANTHER" id="PTHR42908:SF3">
    <property type="entry name" value="ELONGATION FACTOR-LIKE GTPASE 1"/>
    <property type="match status" value="1"/>
</dbReference>
<dbReference type="Gene3D" id="3.30.230.10">
    <property type="match status" value="1"/>
</dbReference>
<dbReference type="InterPro" id="IPR027417">
    <property type="entry name" value="P-loop_NTPase"/>
</dbReference>
<keyword evidence="12" id="KW-1185">Reference proteome</keyword>
<dbReference type="Pfam" id="PF25118">
    <property type="entry name" value="EFL1"/>
    <property type="match status" value="1"/>
</dbReference>
<evidence type="ECO:0000313" key="12">
    <source>
        <dbReference type="Proteomes" id="UP000009328"/>
    </source>
</evidence>
<dbReference type="InterPro" id="IPR035647">
    <property type="entry name" value="EFG_III/V"/>
</dbReference>
<keyword evidence="4" id="KW-0547">Nucleotide-binding</keyword>
<dbReference type="InterPro" id="IPR000640">
    <property type="entry name" value="EFG_V-like"/>
</dbReference>
<dbReference type="Pfam" id="PF00009">
    <property type="entry name" value="GTP_EFTU"/>
    <property type="match status" value="1"/>
</dbReference>
<evidence type="ECO:0000256" key="7">
    <source>
        <dbReference type="ARBA" id="ARBA00048548"/>
    </source>
</evidence>
<keyword evidence="3" id="KW-0690">Ribosome biogenesis</keyword>
<dbReference type="Pfam" id="PF00679">
    <property type="entry name" value="EFG_C"/>
    <property type="match status" value="1"/>
</dbReference>
<dbReference type="AlphaFoldDB" id="K0KXW5"/>
<evidence type="ECO:0000256" key="1">
    <source>
        <dbReference type="ARBA" id="ARBA00004496"/>
    </source>
</evidence>
<evidence type="ECO:0000256" key="6">
    <source>
        <dbReference type="ARBA" id="ARBA00023134"/>
    </source>
</evidence>
<evidence type="ECO:0000256" key="2">
    <source>
        <dbReference type="ARBA" id="ARBA00022490"/>
    </source>
</evidence>
<dbReference type="GO" id="GO:1990904">
    <property type="term" value="C:ribonucleoprotein complex"/>
    <property type="evidence" value="ECO:0007669"/>
    <property type="project" value="TreeGrafter"/>
</dbReference>
<dbReference type="SUPFAM" id="SSF54211">
    <property type="entry name" value="Ribosomal protein S5 domain 2-like"/>
    <property type="match status" value="1"/>
</dbReference>
<dbReference type="GO" id="GO:0005525">
    <property type="term" value="F:GTP binding"/>
    <property type="evidence" value="ECO:0007669"/>
    <property type="project" value="UniProtKB-KW"/>
</dbReference>
<accession>K0KXW5</accession>
<dbReference type="Gene3D" id="2.40.30.10">
    <property type="entry name" value="Translation factors"/>
    <property type="match status" value="1"/>
</dbReference>
<dbReference type="CDD" id="cd16268">
    <property type="entry name" value="EF2_II"/>
    <property type="match status" value="1"/>
</dbReference>
<keyword evidence="5 11" id="KW-0378">Hydrolase</keyword>
<dbReference type="InterPro" id="IPR020568">
    <property type="entry name" value="Ribosomal_Su5_D2-typ_SF"/>
</dbReference>
<dbReference type="GO" id="GO:0042256">
    <property type="term" value="P:cytosolic ribosome assembly"/>
    <property type="evidence" value="ECO:0007669"/>
    <property type="project" value="UniProtKB-ARBA"/>
</dbReference>
<dbReference type="InterPro" id="IPR005225">
    <property type="entry name" value="Small_GTP-bd"/>
</dbReference>
<dbReference type="InParanoid" id="K0KXW5"/>
<proteinExistence type="predicted"/>
<dbReference type="GO" id="GO:0003746">
    <property type="term" value="F:translation elongation factor activity"/>
    <property type="evidence" value="ECO:0007669"/>
    <property type="project" value="UniProtKB-KW"/>
</dbReference>
<dbReference type="HOGENOM" id="CLU_002794_3_1_1"/>
<dbReference type="SUPFAM" id="SSF54980">
    <property type="entry name" value="EF-G C-terminal domain-like"/>
    <property type="match status" value="2"/>
</dbReference>
<gene>
    <name evidence="11" type="ORF">BN7_5510</name>
</gene>
<comment type="catalytic activity">
    <reaction evidence="7">
        <text>GTP + H2O = GDP + phosphate + H(+)</text>
        <dbReference type="Rhea" id="RHEA:19669"/>
        <dbReference type="ChEBI" id="CHEBI:15377"/>
        <dbReference type="ChEBI" id="CHEBI:15378"/>
        <dbReference type="ChEBI" id="CHEBI:37565"/>
        <dbReference type="ChEBI" id="CHEBI:43474"/>
        <dbReference type="ChEBI" id="CHEBI:58189"/>
    </reaction>
</comment>
<keyword evidence="11" id="KW-0648">Protein biosynthesis</keyword>
<dbReference type="FunFam" id="3.30.70.240:FF:000006">
    <property type="entry name" value="Elongation factor like GTPase 1"/>
    <property type="match status" value="1"/>
</dbReference>
<keyword evidence="2" id="KW-0963">Cytoplasm</keyword>
<dbReference type="CDD" id="cd01681">
    <property type="entry name" value="aeEF2_snRNP_like_IV"/>
    <property type="match status" value="1"/>
</dbReference>
<dbReference type="InterPro" id="IPR041095">
    <property type="entry name" value="EFG_II"/>
</dbReference>
<dbReference type="PROSITE" id="PS51722">
    <property type="entry name" value="G_TR_2"/>
    <property type="match status" value="1"/>
</dbReference>
<evidence type="ECO:0000256" key="3">
    <source>
        <dbReference type="ARBA" id="ARBA00022517"/>
    </source>
</evidence>
<dbReference type="InterPro" id="IPR000795">
    <property type="entry name" value="T_Tr_GTP-bd_dom"/>
</dbReference>
<dbReference type="NCBIfam" id="TIGR00231">
    <property type="entry name" value="small_GTP"/>
    <property type="match status" value="1"/>
</dbReference>
<comment type="subcellular location">
    <subcellularLocation>
        <location evidence="1">Cytoplasm</location>
    </subcellularLocation>
</comment>
<dbReference type="FunFam" id="3.90.1430.10:FF:000002">
    <property type="entry name" value="Elongation factor like GTPase 1"/>
    <property type="match status" value="1"/>
</dbReference>
<evidence type="ECO:0000256" key="4">
    <source>
        <dbReference type="ARBA" id="ARBA00022741"/>
    </source>
</evidence>
<dbReference type="FunFam" id="3.30.70.870:FF:000002">
    <property type="entry name" value="Translation elongation factor 2"/>
    <property type="match status" value="1"/>
</dbReference>
<sequence length="1047" mass="118081">MKVTPTELKRLQKDPSAIRNICILAHVDHGKTSLSDSLLASNGIISQRLAGKVRFLDSRQDEQLRGITMESSAISLYFRVLHKQESGDILAKEHLINLIDSPGHIDFSSEVSTASRLCDGAVVLVDVVEGVCSQTITVLRQCWTDKLKPILVLNKIDRLITELRLSPGEAYTHLSKVIEQVNVVIGSFYSGERMQADYLWREKQEQNEGGAQEEYVEKDDKDIYFDPAQNNVIFSSAIDGWGFNISQFARFYESKLGTKRENLQKVLWGDFYLDPKTKKIISHKGLKGRTLKPLFVSLVLDNIWKIYENVVLEKNLEVLEKIIKALNIKVLPRDLRSKDNKNLLVQIMSQWLPVSSAVLLTVTEKLPSPLFSQEERIPTILESAPNHELIDPKLKKAMLECDNEGPVSAYVSKILSIPEDELPRNQSTMTQDEIMERGRRARELAAQAAEHAKLYGDDKKPDEVDELTSNMDEFTISGDGNVATPVSNAAADPFGMFEYEEEEEEDNGIEVKNEELIGFARVYSGTLKVGQELTVLEPKYDPTNPTKHIQKVTISELYLLMGKELVPLDEVPSGNIAGIGGLAGKILKNGTLIEPDVVGVNLAGINLLSPPIVRVALEPANPTQIDRLERGLQLLNQADPCVQTFLEDTGEMILATAGELHLERCLKDLRERFAGIEIQASEPVIPYREAFIETEEMNPPKDAELGRGVVQFELSTVSIKLRAVPLPQNVIEFLTENQASINRIVNTINKRQDDEVDEEEIIENIAAKFLDPETFKEKLQKLFDADTSSNKELWSNVIDRISAFGPKRSGPNILFDSAETSIKRLFDNNPDYAQKFRFENSIFNGFQLGMSNGPLCHEPIQGSAIFIESIQEFEEDEEHQLIPNLLGRIITTTRDTIHQALLDWSPRMMLAMYTCEIQASAEVLGKVYAVVQRRRGHITSEEMKEGTPFFQIIARLPVVEAFGFSEDIRKKTSGAASPQLVFSGFECIDEDPFWVPTTEEEQERLGEWAERENIARKYMNAIRRRKGLFVEEKVVQNAEKQRTLKRN</sequence>
<dbReference type="InterPro" id="IPR014721">
    <property type="entry name" value="Ribsml_uS5_D2-typ_fold_subgr"/>
</dbReference>
<dbReference type="Gene3D" id="3.90.1430.10">
    <property type="entry name" value="Yeast translation eEF2 (G' domain)"/>
    <property type="match status" value="1"/>
</dbReference>
<dbReference type="InterPro" id="IPR056752">
    <property type="entry name" value="EFL1"/>
</dbReference>
<protein>
    <recommendedName>
        <fullName evidence="8">Ribosome assembly protein 1</fullName>
    </recommendedName>
    <alternativeName>
        <fullName evidence="9">Elongation factor-like 1</fullName>
    </alternativeName>
</protein>
<evidence type="ECO:0000313" key="11">
    <source>
        <dbReference type="EMBL" id="CCH45923.1"/>
    </source>
</evidence>
<evidence type="ECO:0000256" key="9">
    <source>
        <dbReference type="ARBA" id="ARBA00081809"/>
    </source>
</evidence>
<dbReference type="EMBL" id="CAIF01000217">
    <property type="protein sequence ID" value="CCH45923.1"/>
    <property type="molecule type" value="Genomic_DNA"/>
</dbReference>
<dbReference type="Proteomes" id="UP000009328">
    <property type="component" value="Unassembled WGS sequence"/>
</dbReference>
<dbReference type="InterPro" id="IPR009000">
    <property type="entry name" value="Transl_B-barrel_sf"/>
</dbReference>
<dbReference type="CDD" id="cd16261">
    <property type="entry name" value="EF2_snRNP_III"/>
    <property type="match status" value="1"/>
</dbReference>
<dbReference type="SUPFAM" id="SSF50447">
    <property type="entry name" value="Translation proteins"/>
    <property type="match status" value="1"/>
</dbReference>
<dbReference type="STRING" id="1206466.K0KXW5"/>
<dbReference type="PRINTS" id="PR00315">
    <property type="entry name" value="ELONGATNFCT"/>
</dbReference>
<dbReference type="InterPro" id="IPR053905">
    <property type="entry name" value="EF-G-like_DII"/>
</dbReference>
<dbReference type="Pfam" id="PF14492">
    <property type="entry name" value="EFG_III"/>
    <property type="match status" value="1"/>
</dbReference>
<dbReference type="SMART" id="SM00838">
    <property type="entry name" value="EFG_C"/>
    <property type="match status" value="1"/>
</dbReference>
<dbReference type="GO" id="GO:0003924">
    <property type="term" value="F:GTPase activity"/>
    <property type="evidence" value="ECO:0007669"/>
    <property type="project" value="InterPro"/>
</dbReference>
<dbReference type="Gene3D" id="3.30.70.240">
    <property type="match status" value="1"/>
</dbReference>
<keyword evidence="11" id="KW-0251">Elongation factor</keyword>
<dbReference type="Pfam" id="PF22042">
    <property type="entry name" value="EF-G_D2"/>
    <property type="match status" value="1"/>
</dbReference>
<dbReference type="FunCoup" id="K0KXW5">
    <property type="interactions" value="824"/>
</dbReference>
<dbReference type="GO" id="GO:0043022">
    <property type="term" value="F:ribosome binding"/>
    <property type="evidence" value="ECO:0007669"/>
    <property type="project" value="TreeGrafter"/>
</dbReference>
<dbReference type="PANTHER" id="PTHR42908">
    <property type="entry name" value="TRANSLATION ELONGATION FACTOR-RELATED"/>
    <property type="match status" value="1"/>
</dbReference>
<comment type="caution">
    <text evidence="11">The sequence shown here is derived from an EMBL/GenBank/DDBJ whole genome shotgun (WGS) entry which is preliminary data.</text>
</comment>
<feature type="domain" description="Tr-type G" evidence="10">
    <location>
        <begin position="16"/>
        <end position="263"/>
    </location>
</feature>
<reference evidence="11 12" key="1">
    <citation type="journal article" date="2012" name="Eukaryot. Cell">
        <title>Draft genome sequence of Wickerhamomyces ciferrii NRRL Y-1031 F-60-10.</title>
        <authorList>
            <person name="Schneider J."/>
            <person name="Andrea H."/>
            <person name="Blom J."/>
            <person name="Jaenicke S."/>
            <person name="Ruckert C."/>
            <person name="Schorsch C."/>
            <person name="Szczepanowski R."/>
            <person name="Farwick M."/>
            <person name="Goesmann A."/>
            <person name="Puhler A."/>
            <person name="Schaffer S."/>
            <person name="Tauch A."/>
            <person name="Kohler T."/>
            <person name="Brinkrolf K."/>
        </authorList>
    </citation>
    <scope>NUCLEOTIDE SEQUENCE [LARGE SCALE GENOMIC DNA]</scope>
    <source>
        <strain evidence="12">ATCC 14091 / BCRC 22168 / CBS 111 / JCM 3599 / NBRC 0793 / NRRL Y-1031 F-60-10</strain>
    </source>
</reference>
<dbReference type="SUPFAM" id="SSF52540">
    <property type="entry name" value="P-loop containing nucleoside triphosphate hydrolases"/>
    <property type="match status" value="1"/>
</dbReference>
<dbReference type="Gene3D" id="3.40.50.300">
    <property type="entry name" value="P-loop containing nucleotide triphosphate hydrolases"/>
    <property type="match status" value="1"/>
</dbReference>